<reference evidence="1" key="1">
    <citation type="submission" date="2021-01" db="EMBL/GenBank/DDBJ databases">
        <authorList>
            <consortium name="Genoscope - CEA"/>
            <person name="William W."/>
        </authorList>
    </citation>
    <scope>NUCLEOTIDE SEQUENCE</scope>
</reference>
<evidence type="ECO:0000313" key="1">
    <source>
        <dbReference type="EMBL" id="CAF1699922.1"/>
    </source>
</evidence>
<gene>
    <name evidence="1" type="ORF">DARMORV10_C03P22180.1</name>
</gene>
<organism evidence="1">
    <name type="scientific">Brassica napus</name>
    <name type="common">Rape</name>
    <dbReference type="NCBI Taxonomy" id="3708"/>
    <lineage>
        <taxon>Eukaryota</taxon>
        <taxon>Viridiplantae</taxon>
        <taxon>Streptophyta</taxon>
        <taxon>Embryophyta</taxon>
        <taxon>Tracheophyta</taxon>
        <taxon>Spermatophyta</taxon>
        <taxon>Magnoliopsida</taxon>
        <taxon>eudicotyledons</taxon>
        <taxon>Gunneridae</taxon>
        <taxon>Pentapetalae</taxon>
        <taxon>rosids</taxon>
        <taxon>malvids</taxon>
        <taxon>Brassicales</taxon>
        <taxon>Brassicaceae</taxon>
        <taxon>Brassiceae</taxon>
        <taxon>Brassica</taxon>
    </lineage>
</organism>
<dbReference type="AlphaFoldDB" id="A0A816I5C4"/>
<sequence>MESQSIGLQHTTEEDQITHKEKRTKLMIIFLPLGCSLLQQSIKLSFHSYPNMPSSQVILPNEIIHHQNLKTQHIQKNETLREIISSQIEVSSSGDLVLALSKSMIESNGFGCNGVNPDANLEVLTEPRDAHLMWFPGNASESLLRGFRCGEDDRAVKICLDVRREE</sequence>
<name>A0A816I5C4_BRANA</name>
<proteinExistence type="predicted"/>
<accession>A0A816I5C4</accession>
<protein>
    <submittedName>
        <fullName evidence="1">(rape) hypothetical protein</fullName>
    </submittedName>
</protein>
<dbReference type="Proteomes" id="UP001295469">
    <property type="component" value="Chromosome C03"/>
</dbReference>
<dbReference type="EMBL" id="HG994367">
    <property type="protein sequence ID" value="CAF1699922.1"/>
    <property type="molecule type" value="Genomic_DNA"/>
</dbReference>